<reference evidence="2" key="2">
    <citation type="submission" date="2015-03" db="UniProtKB">
        <authorList>
            <consortium name="EnsemblPlants"/>
        </authorList>
    </citation>
    <scope>IDENTIFICATION</scope>
</reference>
<reference evidence="2 3" key="1">
    <citation type="journal article" date="2014" name="Genome Biol.">
        <title>Transcriptome and methylome profiling reveals relics of genome dominance in the mesopolyploid Brassica oleracea.</title>
        <authorList>
            <person name="Parkin I.A."/>
            <person name="Koh C."/>
            <person name="Tang H."/>
            <person name="Robinson S.J."/>
            <person name="Kagale S."/>
            <person name="Clarke W.E."/>
            <person name="Town C.D."/>
            <person name="Nixon J."/>
            <person name="Krishnakumar V."/>
            <person name="Bidwell S.L."/>
            <person name="Denoeud F."/>
            <person name="Belcram H."/>
            <person name="Links M.G."/>
            <person name="Just J."/>
            <person name="Clarke C."/>
            <person name="Bender T."/>
            <person name="Huebert T."/>
            <person name="Mason A.S."/>
            <person name="Pires J.C."/>
            <person name="Barker G."/>
            <person name="Moore J."/>
            <person name="Walley P.G."/>
            <person name="Manoli S."/>
            <person name="Batley J."/>
            <person name="Edwards D."/>
            <person name="Nelson M.N."/>
            <person name="Wang X."/>
            <person name="Paterson A.H."/>
            <person name="King G."/>
            <person name="Bancroft I."/>
            <person name="Chalhoub B."/>
            <person name="Sharpe A.G."/>
        </authorList>
    </citation>
    <scope>NUCLEOTIDE SEQUENCE</scope>
    <source>
        <strain evidence="2 3">cv. TO1000</strain>
    </source>
</reference>
<keyword evidence="3" id="KW-1185">Reference proteome</keyword>
<proteinExistence type="predicted"/>
<organism evidence="2 3">
    <name type="scientific">Brassica oleracea var. oleracea</name>
    <dbReference type="NCBI Taxonomy" id="109376"/>
    <lineage>
        <taxon>Eukaryota</taxon>
        <taxon>Viridiplantae</taxon>
        <taxon>Streptophyta</taxon>
        <taxon>Embryophyta</taxon>
        <taxon>Tracheophyta</taxon>
        <taxon>Spermatophyta</taxon>
        <taxon>Magnoliopsida</taxon>
        <taxon>eudicotyledons</taxon>
        <taxon>Gunneridae</taxon>
        <taxon>Pentapetalae</taxon>
        <taxon>rosids</taxon>
        <taxon>malvids</taxon>
        <taxon>Brassicales</taxon>
        <taxon>Brassicaceae</taxon>
        <taxon>Brassiceae</taxon>
        <taxon>Brassica</taxon>
    </lineage>
</organism>
<feature type="compositionally biased region" description="Basic and acidic residues" evidence="1">
    <location>
        <begin position="452"/>
        <end position="469"/>
    </location>
</feature>
<dbReference type="Gramene" id="Bo9g085820.1">
    <property type="protein sequence ID" value="Bo9g085820.1"/>
    <property type="gene ID" value="Bo9g085820"/>
</dbReference>
<name>A0A0D3E8S6_BRAOL</name>
<dbReference type="Pfam" id="PF03004">
    <property type="entry name" value="Transposase_24"/>
    <property type="match status" value="1"/>
</dbReference>
<evidence type="ECO:0000313" key="2">
    <source>
        <dbReference type="EnsemblPlants" id="Bo9g085820.1"/>
    </source>
</evidence>
<accession>A0A0D3E8S6</accession>
<dbReference type="InterPro" id="IPR004252">
    <property type="entry name" value="Probable_transposase_24"/>
</dbReference>
<sequence>MKFKELGVWGLGFRVIGSARSQEHKNSSDQFQMLFGIDNDCSGAGVFLQNKLTPNYREIFSEPCSRTGASSSLALGSSFPETVPDSQSSQRVSQAPPFGAPPAPPYVPPPVPRFDAPPAHHDHVPEEAPPPMAAEIHPDLLVPQSAPYAMYTVEDLLAQPSREGLPILDPDRPDGTLWFGVDGSVARNVTEVIKGYFRDAHPNWKLTLDHVRKTWFKMFAIMKGYEHVKPTELTTAVWDGLIRYWTLPSSIKVSNSCSASRQMKYEQGNGPMLHTTGQKPHAGVRMDMAKETGELSCRKDLYERTHKNKVGQFVDPRSEQIYNEVVARIEDRQTQLTQQSPDGIPVTLSKLEVNQIYEEVFPKKKGCTLGIGFVNDVPRATSSYGQRRADEVTQLRFEMNSTLSAFTARMTSVEGFLDVIAAGNPHLETILTEMRTRNPILEPSHTQEDEEEVRRRSQEIFDELHNNNP</sequence>
<dbReference type="EnsemblPlants" id="Bo9g085820.1">
    <property type="protein sequence ID" value="Bo9g085820.1"/>
    <property type="gene ID" value="Bo9g085820"/>
</dbReference>
<evidence type="ECO:0000313" key="3">
    <source>
        <dbReference type="Proteomes" id="UP000032141"/>
    </source>
</evidence>
<dbReference type="Proteomes" id="UP000032141">
    <property type="component" value="Chromosome C9"/>
</dbReference>
<feature type="region of interest" description="Disordered" evidence="1">
    <location>
        <begin position="71"/>
        <end position="124"/>
    </location>
</feature>
<dbReference type="HOGENOM" id="CLU_033858_0_0_1"/>
<feature type="region of interest" description="Disordered" evidence="1">
    <location>
        <begin position="437"/>
        <end position="469"/>
    </location>
</feature>
<protein>
    <submittedName>
        <fullName evidence="2">Uncharacterized protein</fullName>
    </submittedName>
</protein>
<feature type="compositionally biased region" description="Polar residues" evidence="1">
    <location>
        <begin position="84"/>
        <end position="93"/>
    </location>
</feature>
<feature type="compositionally biased region" description="Pro residues" evidence="1">
    <location>
        <begin position="98"/>
        <end position="112"/>
    </location>
</feature>
<evidence type="ECO:0000256" key="1">
    <source>
        <dbReference type="SAM" id="MobiDB-lite"/>
    </source>
</evidence>
<dbReference type="AlphaFoldDB" id="A0A0D3E8S6"/>